<accession>A0A9P8W380</accession>
<dbReference type="InterPro" id="IPR016181">
    <property type="entry name" value="Acyl_CoA_acyltransferase"/>
</dbReference>
<evidence type="ECO:0000313" key="2">
    <source>
        <dbReference type="Proteomes" id="UP000777438"/>
    </source>
</evidence>
<dbReference type="Gene3D" id="3.40.630.30">
    <property type="match status" value="1"/>
</dbReference>
<dbReference type="OrthoDB" id="2019666at2759"/>
<sequence>QRQSSDPTMSDQSIQRFDRGQVTQAMLEGAARLFSEHYGVWGQLPSGRRGLKPGNRVKMSADLLRAQCLPDGSRSCYARIVVDGVLAGNAFVCRWTYGDRQVCWVTQLVVHTDYRERRLATALLIALQDSDDDIFGIMSSHPAACKALVKGFGNFMFSHVRLGFAEEHAASIMKESPIAYVKNAKLRGSLFSSEDETGLVCGVDSDFYVDHEEPLKALSWFKAAGEWPLGELPDGYEFLLLFDVSCRRRSPSPKKLEA</sequence>
<evidence type="ECO:0008006" key="3">
    <source>
        <dbReference type="Google" id="ProtNLM"/>
    </source>
</evidence>
<protein>
    <recommendedName>
        <fullName evidence="3">N-acetyltransferase domain-containing protein</fullName>
    </recommendedName>
</protein>
<dbReference type="Proteomes" id="UP000777438">
    <property type="component" value="Unassembled WGS sequence"/>
</dbReference>
<name>A0A9P8W380_9HYPO</name>
<evidence type="ECO:0000313" key="1">
    <source>
        <dbReference type="EMBL" id="KAH6889408.1"/>
    </source>
</evidence>
<feature type="non-terminal residue" evidence="1">
    <location>
        <position position="258"/>
    </location>
</feature>
<dbReference type="SUPFAM" id="SSF55729">
    <property type="entry name" value="Acyl-CoA N-acyltransferases (Nat)"/>
    <property type="match status" value="1"/>
</dbReference>
<keyword evidence="2" id="KW-1185">Reference proteome</keyword>
<dbReference type="AlphaFoldDB" id="A0A9P8W380"/>
<gene>
    <name evidence="1" type="ORF">B0T10DRAFT_404855</name>
</gene>
<organism evidence="1 2">
    <name type="scientific">Thelonectria olida</name>
    <dbReference type="NCBI Taxonomy" id="1576542"/>
    <lineage>
        <taxon>Eukaryota</taxon>
        <taxon>Fungi</taxon>
        <taxon>Dikarya</taxon>
        <taxon>Ascomycota</taxon>
        <taxon>Pezizomycotina</taxon>
        <taxon>Sordariomycetes</taxon>
        <taxon>Hypocreomycetidae</taxon>
        <taxon>Hypocreales</taxon>
        <taxon>Nectriaceae</taxon>
        <taxon>Thelonectria</taxon>
    </lineage>
</organism>
<reference evidence="1 2" key="1">
    <citation type="journal article" date="2021" name="Nat. Commun.">
        <title>Genetic determinants of endophytism in the Arabidopsis root mycobiome.</title>
        <authorList>
            <person name="Mesny F."/>
            <person name="Miyauchi S."/>
            <person name="Thiergart T."/>
            <person name="Pickel B."/>
            <person name="Atanasova L."/>
            <person name="Karlsson M."/>
            <person name="Huettel B."/>
            <person name="Barry K.W."/>
            <person name="Haridas S."/>
            <person name="Chen C."/>
            <person name="Bauer D."/>
            <person name="Andreopoulos W."/>
            <person name="Pangilinan J."/>
            <person name="LaButti K."/>
            <person name="Riley R."/>
            <person name="Lipzen A."/>
            <person name="Clum A."/>
            <person name="Drula E."/>
            <person name="Henrissat B."/>
            <person name="Kohler A."/>
            <person name="Grigoriev I.V."/>
            <person name="Martin F.M."/>
            <person name="Hacquard S."/>
        </authorList>
    </citation>
    <scope>NUCLEOTIDE SEQUENCE [LARGE SCALE GENOMIC DNA]</scope>
    <source>
        <strain evidence="1 2">MPI-CAGE-CH-0241</strain>
    </source>
</reference>
<proteinExistence type="predicted"/>
<dbReference type="EMBL" id="JAGPYM010000011">
    <property type="protein sequence ID" value="KAH6889408.1"/>
    <property type="molecule type" value="Genomic_DNA"/>
</dbReference>
<comment type="caution">
    <text evidence="1">The sequence shown here is derived from an EMBL/GenBank/DDBJ whole genome shotgun (WGS) entry which is preliminary data.</text>
</comment>